<dbReference type="GO" id="GO:0042254">
    <property type="term" value="P:ribosome biogenesis"/>
    <property type="evidence" value="ECO:0007669"/>
    <property type="project" value="TreeGrafter"/>
</dbReference>
<feature type="domain" description="Nucleolar 27S pre-rRNA processing Urb2/Npa2 C-terminal" evidence="1">
    <location>
        <begin position="945"/>
        <end position="1158"/>
    </location>
</feature>
<evidence type="ECO:0000313" key="3">
    <source>
        <dbReference type="Proteomes" id="UP000029867"/>
    </source>
</evidence>
<evidence type="ECO:0000259" key="1">
    <source>
        <dbReference type="Pfam" id="PF10441"/>
    </source>
</evidence>
<gene>
    <name evidence="2" type="ORF">JL09_g2003</name>
</gene>
<evidence type="ECO:0000313" key="2">
    <source>
        <dbReference type="EMBL" id="KGK38849.1"/>
    </source>
</evidence>
<accession>A0A099P3K1</accession>
<dbReference type="AlphaFoldDB" id="A0A099P3K1"/>
<sequence length="1160" mass="134752">MDLPSKLDNTESVTKFLRNKDTSVDEIYNFVIDILYNGNDQNCLPYKEKFILELLIDRISQSSKLTQKFKQSEKTWKLFNFIWNKCKADSRLISVRSKVLSRLKFGEVFTKIFAELSAAGLYKNTELVDELLKTVDSIINSTRIHLSDDQNLMIINHLLEFAVKEPQYTTETHQRLLSLVIVFFQQNNKGNLKYDNKHRAEFAKLCLPNLLMAMEKHATPKIKDSLSSIIVQLLFSETDPDNVVSLIGCFSKAENASSLGESEILDLLRLIIPKISIGKLEEVAQILVSAFPQYSAVLIKEIAEMNKSLSSTFLSNLVEEALGRKDGDSHKLIIYSIRRNADICLKYTDKICELCQENSEFSMPLLKELFDSYAKNRDLDLFVKIWSDLISKYPGSIFESDSFIDYVSLKYVTLSNTQLSALVETEVNEYIGSPNQNPIFLLSICKGLLKAVSGSIQNAVSKTLLHNLLHLKALLVSLVALKGQYCWKLRFYIFSLFDVEELADDAKYLVNQKHENDSYYFFTMLRIFEQNTDLANDKFTKNLDSFYRKKSDSRFKSVLFSRFFMILEELLEVNKIKKFVEVFLKESNQEVVRKVFSNPLIQTRPKIMSCLIEECIKHNKMTNYLQFISVYAFTKTQRQQVLDLMVERLDDHSSMLIIENILKMPTYKSKLETEFDSLLKLARKGCQFSSIIVKIMNIHLQQPTESAKYIHQFTNSIAEVINKISPRTLLDSTDYLELFLLFVKDCTFNDPKMNTLKEKLIETAVKEITHLLSDTDNLSAENIEWILTFLTEINFCSKVEVKIDSLKVIVSQLGEKYTCHREMKLTIFRYICSLDDIYKPSYVIALFLVLNTRELDDTIDLYLSKLASREEDFLETWINIHKSFEESNPEDIESYIRLFTLMIKNVQKPTVAEKVKTIHRVFVSSISQIYHEVLKNDYLTKDIVALLNCLKTTLSTKTWIFTQYATELNLAFISHISSMLLNREDEHLVKNCYVELCQVTSSVILYQRKRISNRHHMINSVLTSLLKTLLARAHYIRGEGSLAFERLVSNLCEPNANNLYVKQTDNSSKDIEINNALSQIKSAMRKFIPVVIFNYITFYLKYQVDPSIKHELENAIFMMIDLLTLNELNYINRSLDHQSRQVFRNIYEEYKKFYKWNENS</sequence>
<dbReference type="InterPro" id="IPR018849">
    <property type="entry name" value="Urb2/Npa2_C"/>
</dbReference>
<dbReference type="Pfam" id="PF10441">
    <property type="entry name" value="Urb2"/>
    <property type="match status" value="1"/>
</dbReference>
<dbReference type="InterPro" id="IPR052609">
    <property type="entry name" value="Ribosome_Biogenesis_Reg"/>
</dbReference>
<dbReference type="PANTHER" id="PTHR15682">
    <property type="entry name" value="UNHEALTHY RIBOSOME BIOGENESIS PROTEIN 2 HOMOLOG"/>
    <property type="match status" value="1"/>
</dbReference>
<proteinExistence type="predicted"/>
<dbReference type="EMBL" id="JQFK01000015">
    <property type="protein sequence ID" value="KGK38849.1"/>
    <property type="molecule type" value="Genomic_DNA"/>
</dbReference>
<dbReference type="VEuPathDB" id="FungiDB:C5L36_0B00910"/>
<comment type="caution">
    <text evidence="2">The sequence shown here is derived from an EMBL/GenBank/DDBJ whole genome shotgun (WGS) entry which is preliminary data.</text>
</comment>
<reference evidence="3" key="1">
    <citation type="journal article" date="2014" name="Microb. Cell Fact.">
        <title>Exploiting Issatchenkia orientalis SD108 for succinic acid production.</title>
        <authorList>
            <person name="Xiao H."/>
            <person name="Shao Z."/>
            <person name="Jiang Y."/>
            <person name="Dole S."/>
            <person name="Zhao H."/>
        </authorList>
    </citation>
    <scope>NUCLEOTIDE SEQUENCE [LARGE SCALE GENOMIC DNA]</scope>
    <source>
        <strain evidence="3">SD108</strain>
    </source>
</reference>
<name>A0A099P3K1_PICKU</name>
<dbReference type="GO" id="GO:0005730">
    <property type="term" value="C:nucleolus"/>
    <property type="evidence" value="ECO:0007669"/>
    <property type="project" value="TreeGrafter"/>
</dbReference>
<dbReference type="Proteomes" id="UP000029867">
    <property type="component" value="Unassembled WGS sequence"/>
</dbReference>
<dbReference type="PANTHER" id="PTHR15682:SF2">
    <property type="entry name" value="UNHEALTHY RIBOSOME BIOGENESIS PROTEIN 2 HOMOLOG"/>
    <property type="match status" value="1"/>
</dbReference>
<protein>
    <recommendedName>
        <fullName evidence="1">Nucleolar 27S pre-rRNA processing Urb2/Npa2 C-terminal domain-containing protein</fullName>
    </recommendedName>
</protein>
<dbReference type="HOGENOM" id="CLU_008472_0_0_1"/>
<organism evidence="2 3">
    <name type="scientific">Pichia kudriavzevii</name>
    <name type="common">Yeast</name>
    <name type="synonym">Issatchenkia orientalis</name>
    <dbReference type="NCBI Taxonomy" id="4909"/>
    <lineage>
        <taxon>Eukaryota</taxon>
        <taxon>Fungi</taxon>
        <taxon>Dikarya</taxon>
        <taxon>Ascomycota</taxon>
        <taxon>Saccharomycotina</taxon>
        <taxon>Pichiomycetes</taxon>
        <taxon>Pichiales</taxon>
        <taxon>Pichiaceae</taxon>
        <taxon>Pichia</taxon>
    </lineage>
</organism>
<dbReference type="eggNOG" id="ENOG502QTEB">
    <property type="taxonomic scope" value="Eukaryota"/>
</dbReference>